<sequence>MQYGYIQNEKKKTEGRNPDLGSTRNPDLGRGTQEPKSGFHAGNPEAGFRDDEGEGKKMVIGFRDDEGEGKKMVIGFRDDEGEGKKMVIS</sequence>
<evidence type="ECO:0000256" key="1">
    <source>
        <dbReference type="SAM" id="MobiDB-lite"/>
    </source>
</evidence>
<evidence type="ECO:0000313" key="2">
    <source>
        <dbReference type="EMBL" id="GKV44975.1"/>
    </source>
</evidence>
<keyword evidence="3" id="KW-1185">Reference proteome</keyword>
<reference evidence="2 3" key="1">
    <citation type="journal article" date="2021" name="Commun. Biol.">
        <title>The genome of Shorea leprosula (Dipterocarpaceae) highlights the ecological relevance of drought in aseasonal tropical rainforests.</title>
        <authorList>
            <person name="Ng K.K.S."/>
            <person name="Kobayashi M.J."/>
            <person name="Fawcett J.A."/>
            <person name="Hatakeyama M."/>
            <person name="Paape T."/>
            <person name="Ng C.H."/>
            <person name="Ang C.C."/>
            <person name="Tnah L.H."/>
            <person name="Lee C.T."/>
            <person name="Nishiyama T."/>
            <person name="Sese J."/>
            <person name="O'Brien M.J."/>
            <person name="Copetti D."/>
            <person name="Mohd Noor M.I."/>
            <person name="Ong R.C."/>
            <person name="Putra M."/>
            <person name="Sireger I.Z."/>
            <person name="Indrioko S."/>
            <person name="Kosugi Y."/>
            <person name="Izuno A."/>
            <person name="Isagi Y."/>
            <person name="Lee S.L."/>
            <person name="Shimizu K.K."/>
        </authorList>
    </citation>
    <scope>NUCLEOTIDE SEQUENCE [LARGE SCALE GENOMIC DNA]</scope>
    <source>
        <strain evidence="2">214</strain>
    </source>
</reference>
<dbReference type="EMBL" id="BPVZ01000188">
    <property type="protein sequence ID" value="GKV44975.1"/>
    <property type="molecule type" value="Genomic_DNA"/>
</dbReference>
<accession>A0AAV5M5C3</accession>
<evidence type="ECO:0000313" key="3">
    <source>
        <dbReference type="Proteomes" id="UP001054252"/>
    </source>
</evidence>
<proteinExistence type="predicted"/>
<protein>
    <submittedName>
        <fullName evidence="2">Uncharacterized protein</fullName>
    </submittedName>
</protein>
<feature type="region of interest" description="Disordered" evidence="1">
    <location>
        <begin position="1"/>
        <end position="55"/>
    </location>
</feature>
<feature type="compositionally biased region" description="Basic and acidic residues" evidence="1">
    <location>
        <begin position="8"/>
        <end position="17"/>
    </location>
</feature>
<name>A0AAV5M5C3_9ROSI</name>
<gene>
    <name evidence="2" type="ORF">SLEP1_g52111</name>
</gene>
<comment type="caution">
    <text evidence="2">The sequence shown here is derived from an EMBL/GenBank/DDBJ whole genome shotgun (WGS) entry which is preliminary data.</text>
</comment>
<dbReference type="Proteomes" id="UP001054252">
    <property type="component" value="Unassembled WGS sequence"/>
</dbReference>
<dbReference type="AlphaFoldDB" id="A0AAV5M5C3"/>
<organism evidence="2 3">
    <name type="scientific">Rubroshorea leprosula</name>
    <dbReference type="NCBI Taxonomy" id="152421"/>
    <lineage>
        <taxon>Eukaryota</taxon>
        <taxon>Viridiplantae</taxon>
        <taxon>Streptophyta</taxon>
        <taxon>Embryophyta</taxon>
        <taxon>Tracheophyta</taxon>
        <taxon>Spermatophyta</taxon>
        <taxon>Magnoliopsida</taxon>
        <taxon>eudicotyledons</taxon>
        <taxon>Gunneridae</taxon>
        <taxon>Pentapetalae</taxon>
        <taxon>rosids</taxon>
        <taxon>malvids</taxon>
        <taxon>Malvales</taxon>
        <taxon>Dipterocarpaceae</taxon>
        <taxon>Rubroshorea</taxon>
    </lineage>
</organism>